<reference evidence="1" key="1">
    <citation type="journal article" date="2023" name="Mol. Biol. Evol.">
        <title>Third-Generation Sequencing Reveals the Adaptive Role of the Epigenome in Three Deep-Sea Polychaetes.</title>
        <authorList>
            <person name="Perez M."/>
            <person name="Aroh O."/>
            <person name="Sun Y."/>
            <person name="Lan Y."/>
            <person name="Juniper S.K."/>
            <person name="Young C.R."/>
            <person name="Angers B."/>
            <person name="Qian P.Y."/>
        </authorList>
    </citation>
    <scope>NUCLEOTIDE SEQUENCE</scope>
    <source>
        <strain evidence="1">P08H-3</strain>
    </source>
</reference>
<proteinExistence type="predicted"/>
<protein>
    <submittedName>
        <fullName evidence="1">Uncharacterized protein</fullName>
    </submittedName>
</protein>
<evidence type="ECO:0000313" key="1">
    <source>
        <dbReference type="EMBL" id="KAK2151324.1"/>
    </source>
</evidence>
<keyword evidence="2" id="KW-1185">Reference proteome</keyword>
<dbReference type="EMBL" id="JAODUP010000367">
    <property type="protein sequence ID" value="KAK2151324.1"/>
    <property type="molecule type" value="Genomic_DNA"/>
</dbReference>
<organism evidence="1 2">
    <name type="scientific">Paralvinella palmiformis</name>
    <dbReference type="NCBI Taxonomy" id="53620"/>
    <lineage>
        <taxon>Eukaryota</taxon>
        <taxon>Metazoa</taxon>
        <taxon>Spiralia</taxon>
        <taxon>Lophotrochozoa</taxon>
        <taxon>Annelida</taxon>
        <taxon>Polychaeta</taxon>
        <taxon>Sedentaria</taxon>
        <taxon>Canalipalpata</taxon>
        <taxon>Terebellida</taxon>
        <taxon>Terebelliformia</taxon>
        <taxon>Alvinellidae</taxon>
        <taxon>Paralvinella</taxon>
    </lineage>
</organism>
<name>A0AAD9JDU9_9ANNE</name>
<evidence type="ECO:0000313" key="2">
    <source>
        <dbReference type="Proteomes" id="UP001208570"/>
    </source>
</evidence>
<comment type="caution">
    <text evidence="1">The sequence shown here is derived from an EMBL/GenBank/DDBJ whole genome shotgun (WGS) entry which is preliminary data.</text>
</comment>
<accession>A0AAD9JDU9</accession>
<gene>
    <name evidence="1" type="ORF">LSH36_367g04005</name>
</gene>
<sequence>MLHTLNHFLNQQCLHIDQLTRIMSLVGTPGPDLLKKITSDEARRYIMSLPQMRKKDFRRYFHGANPLGNFLLI</sequence>
<dbReference type="Proteomes" id="UP001208570">
    <property type="component" value="Unassembled WGS sequence"/>
</dbReference>
<dbReference type="Gene3D" id="1.10.510.10">
    <property type="entry name" value="Transferase(Phosphotransferase) domain 1"/>
    <property type="match status" value="1"/>
</dbReference>
<dbReference type="AlphaFoldDB" id="A0AAD9JDU9"/>